<dbReference type="EMBL" id="LWDX02034000">
    <property type="protein sequence ID" value="OEL26756.1"/>
    <property type="molecule type" value="Genomic_DNA"/>
</dbReference>
<proteinExistence type="predicted"/>
<name>A0A1E5VNR2_9POAL</name>
<dbReference type="OrthoDB" id="671951at2759"/>
<evidence type="ECO:0000256" key="1">
    <source>
        <dbReference type="SAM" id="MobiDB-lite"/>
    </source>
</evidence>
<dbReference type="AlphaFoldDB" id="A0A1E5VNR2"/>
<evidence type="ECO:0000313" key="2">
    <source>
        <dbReference type="EMBL" id="OEL26756.1"/>
    </source>
</evidence>
<evidence type="ECO:0000313" key="3">
    <source>
        <dbReference type="Proteomes" id="UP000095767"/>
    </source>
</evidence>
<keyword evidence="3" id="KW-1185">Reference proteome</keyword>
<sequence>MAKVRRSTPAPAPVAQAPATAAMAKRSAPVGAADTAATSPAAVASPPVVIEIPSSPDPSVGVGSKGGSSSNKKARKRPAPPLDLDDEIEMWTPREKWRLDEDCQILAGDPLSAITEVSPSPAAANDEIAVVAERGKVACRDYPHPRSACAKNPFNTTPHERHCDKSCFGQGDKVECYDIIKEIMIFTKLYSNLAVVADGIVSVPSGYINGHVVWLSSHQSGNGKTPARKKMVKIVDVEEQPDVVRDDDDCIEINPAEFAKKLNLKETDDVILVAAKGKIIKVEVGDKSEGLAKASYGYGSEANHEHVAAGDCIDNPYNIDEDEMGLLKVEIDEDRFVIDKPSAKLQADDHNGGQFFRGDEHEPGRYTVDVIPRKLVVKREPVDGSGLEVIPDMPVVKCEPVGDIGVEVAEESSYDYCLEVAPERKIFDEEDGEDVVVV</sequence>
<protein>
    <submittedName>
        <fullName evidence="2">Uncharacterized protein</fullName>
    </submittedName>
</protein>
<dbReference type="PANTHER" id="PTHR33443">
    <property type="entry name" value="ZGC:112980"/>
    <property type="match status" value="1"/>
</dbReference>
<dbReference type="InterPro" id="IPR053234">
    <property type="entry name" value="RPM1_Interactor"/>
</dbReference>
<dbReference type="STRING" id="888268.A0A1E5VNR2"/>
<comment type="caution">
    <text evidence="2">The sequence shown here is derived from an EMBL/GenBank/DDBJ whole genome shotgun (WGS) entry which is preliminary data.</text>
</comment>
<accession>A0A1E5VNR2</accession>
<dbReference type="PANTHER" id="PTHR33443:SF30">
    <property type="entry name" value="SARCOSINE DEHYDROGENASE-2C PROTEIN"/>
    <property type="match status" value="1"/>
</dbReference>
<organism evidence="2 3">
    <name type="scientific">Dichanthelium oligosanthes</name>
    <dbReference type="NCBI Taxonomy" id="888268"/>
    <lineage>
        <taxon>Eukaryota</taxon>
        <taxon>Viridiplantae</taxon>
        <taxon>Streptophyta</taxon>
        <taxon>Embryophyta</taxon>
        <taxon>Tracheophyta</taxon>
        <taxon>Spermatophyta</taxon>
        <taxon>Magnoliopsida</taxon>
        <taxon>Liliopsida</taxon>
        <taxon>Poales</taxon>
        <taxon>Poaceae</taxon>
        <taxon>PACMAD clade</taxon>
        <taxon>Panicoideae</taxon>
        <taxon>Panicodae</taxon>
        <taxon>Paniceae</taxon>
        <taxon>Dichantheliinae</taxon>
        <taxon>Dichanthelium</taxon>
    </lineage>
</organism>
<gene>
    <name evidence="2" type="ORF">BAE44_0012227</name>
</gene>
<feature type="compositionally biased region" description="Low complexity" evidence="1">
    <location>
        <begin position="13"/>
        <end position="24"/>
    </location>
</feature>
<feature type="compositionally biased region" description="Low complexity" evidence="1">
    <location>
        <begin position="32"/>
        <end position="70"/>
    </location>
</feature>
<reference evidence="2 3" key="1">
    <citation type="submission" date="2016-09" db="EMBL/GenBank/DDBJ databases">
        <title>The draft genome of Dichanthelium oligosanthes: A C3 panicoid grass species.</title>
        <authorList>
            <person name="Studer A.J."/>
            <person name="Schnable J.C."/>
            <person name="Brutnell T.P."/>
        </authorList>
    </citation>
    <scope>NUCLEOTIDE SEQUENCE [LARGE SCALE GENOMIC DNA]</scope>
    <source>
        <strain evidence="3">cv. Kellogg 1175</strain>
        <tissue evidence="2">Leaf</tissue>
    </source>
</reference>
<feature type="region of interest" description="Disordered" evidence="1">
    <location>
        <begin position="1"/>
        <end position="84"/>
    </location>
</feature>
<dbReference type="Proteomes" id="UP000095767">
    <property type="component" value="Unassembled WGS sequence"/>
</dbReference>